<evidence type="ECO:0000313" key="3">
    <source>
        <dbReference type="EnsemblPlants" id="Ma04_p11260.1"/>
    </source>
</evidence>
<dbReference type="Gramene" id="Ma04_t11260.1">
    <property type="protein sequence ID" value="Ma04_p11260.1"/>
    <property type="gene ID" value="Ma04_g11260"/>
</dbReference>
<dbReference type="EMBL" id="HG996469">
    <property type="protein sequence ID" value="CAG1841859.1"/>
    <property type="molecule type" value="Genomic_DNA"/>
</dbReference>
<reference evidence="3" key="2">
    <citation type="submission" date="2021-05" db="UniProtKB">
        <authorList>
            <consortium name="EnsemblPlants"/>
        </authorList>
    </citation>
    <scope>IDENTIFICATION</scope>
    <source>
        <strain evidence="3">subsp. malaccensis</strain>
    </source>
</reference>
<dbReference type="Proteomes" id="UP000012960">
    <property type="component" value="Unplaced"/>
</dbReference>
<dbReference type="AlphaFoldDB" id="A0A804INI7"/>
<feature type="compositionally biased region" description="Low complexity" evidence="1">
    <location>
        <begin position="62"/>
        <end position="71"/>
    </location>
</feature>
<evidence type="ECO:0000313" key="4">
    <source>
        <dbReference type="Proteomes" id="UP000012960"/>
    </source>
</evidence>
<organism evidence="3 4">
    <name type="scientific">Musa acuminata subsp. malaccensis</name>
    <name type="common">Wild banana</name>
    <name type="synonym">Musa malaccensis</name>
    <dbReference type="NCBI Taxonomy" id="214687"/>
    <lineage>
        <taxon>Eukaryota</taxon>
        <taxon>Viridiplantae</taxon>
        <taxon>Streptophyta</taxon>
        <taxon>Embryophyta</taxon>
        <taxon>Tracheophyta</taxon>
        <taxon>Spermatophyta</taxon>
        <taxon>Magnoliopsida</taxon>
        <taxon>Liliopsida</taxon>
        <taxon>Zingiberales</taxon>
        <taxon>Musaceae</taxon>
        <taxon>Musa</taxon>
    </lineage>
</organism>
<gene>
    <name evidence="2" type="ORF">GSMUA_116540.1</name>
</gene>
<keyword evidence="4" id="KW-1185">Reference proteome</keyword>
<sequence>MSAEREEHGDQIRRTDECGDAAREVIAGSMEHHGASLSEMLRRSGGSGSNSVGRFTSKAFASSSSCPSSYV</sequence>
<reference evidence="2" key="1">
    <citation type="submission" date="2021-03" db="EMBL/GenBank/DDBJ databases">
        <authorList>
            <consortium name="Genoscope - CEA"/>
            <person name="William W."/>
        </authorList>
    </citation>
    <scope>NUCLEOTIDE SEQUENCE</scope>
    <source>
        <strain evidence="2">Doubled-haploid Pahang</strain>
    </source>
</reference>
<name>A0A804INI7_MUSAM</name>
<evidence type="ECO:0000256" key="1">
    <source>
        <dbReference type="SAM" id="MobiDB-lite"/>
    </source>
</evidence>
<accession>A0A804INI7</accession>
<dbReference type="EnsemblPlants" id="Ma04_t11260.1">
    <property type="protein sequence ID" value="Ma04_p11260.1"/>
    <property type="gene ID" value="Ma04_g11260"/>
</dbReference>
<evidence type="ECO:0000313" key="2">
    <source>
        <dbReference type="EMBL" id="CAG1841859.1"/>
    </source>
</evidence>
<dbReference type="InParanoid" id="A0A804INI7"/>
<feature type="region of interest" description="Disordered" evidence="1">
    <location>
        <begin position="31"/>
        <end position="71"/>
    </location>
</feature>
<proteinExistence type="predicted"/>
<protein>
    <submittedName>
        <fullName evidence="2">(wild Malaysian banana) hypothetical protein</fullName>
    </submittedName>
</protein>